<reference evidence="2" key="1">
    <citation type="submission" date="2017-02" db="UniProtKB">
        <authorList>
            <consortium name="WormBaseParasite"/>
        </authorList>
    </citation>
    <scope>IDENTIFICATION</scope>
</reference>
<keyword evidence="1" id="KW-1185">Reference proteome</keyword>
<protein>
    <submittedName>
        <fullName evidence="2">Ovule protein</fullName>
    </submittedName>
</protein>
<evidence type="ECO:0000313" key="2">
    <source>
        <dbReference type="WBParaSite" id="SMUV_0000028201-mRNA-1"/>
    </source>
</evidence>
<accession>A0A0N5A895</accession>
<organism evidence="1 2">
    <name type="scientific">Syphacia muris</name>
    <dbReference type="NCBI Taxonomy" id="451379"/>
    <lineage>
        <taxon>Eukaryota</taxon>
        <taxon>Metazoa</taxon>
        <taxon>Ecdysozoa</taxon>
        <taxon>Nematoda</taxon>
        <taxon>Chromadorea</taxon>
        <taxon>Rhabditida</taxon>
        <taxon>Spirurina</taxon>
        <taxon>Oxyuridomorpha</taxon>
        <taxon>Oxyuroidea</taxon>
        <taxon>Oxyuridae</taxon>
        <taxon>Syphacia</taxon>
    </lineage>
</organism>
<dbReference type="AlphaFoldDB" id="A0A0N5A895"/>
<proteinExistence type="predicted"/>
<name>A0A0N5A895_9BILA</name>
<dbReference type="WBParaSite" id="SMUV_0000028201-mRNA-1">
    <property type="protein sequence ID" value="SMUV_0000028201-mRNA-1"/>
    <property type="gene ID" value="SMUV_0000028201"/>
</dbReference>
<sequence length="72" mass="7986">MKKGGVCWIPIGQPGTRIIRDESMDRRVATFSFECCGCTEAVIYSSGPSDYSSVVKFFICDSVSPFYSNRTT</sequence>
<evidence type="ECO:0000313" key="1">
    <source>
        <dbReference type="Proteomes" id="UP000046393"/>
    </source>
</evidence>
<dbReference type="Proteomes" id="UP000046393">
    <property type="component" value="Unplaced"/>
</dbReference>